<name>A0ABD1M2B6_9FABA</name>
<evidence type="ECO:0000313" key="2">
    <source>
        <dbReference type="Proteomes" id="UP001603857"/>
    </source>
</evidence>
<dbReference type="EMBL" id="JBGMDY010000006">
    <property type="protein sequence ID" value="KAL2329871.1"/>
    <property type="molecule type" value="Genomic_DNA"/>
</dbReference>
<sequence>MGFQGKQLLRLGTLFMMHAKKVPKFINQSSHFVNPKQTTAQRPHLSTICTLKSLISKVSSSAISPRYSGRAGTVQCVKLSTTPHFWRMSQSLNKL</sequence>
<protein>
    <submittedName>
        <fullName evidence="1">Uncharacterized protein</fullName>
    </submittedName>
</protein>
<dbReference type="AlphaFoldDB" id="A0ABD1M2B6"/>
<dbReference type="Proteomes" id="UP001603857">
    <property type="component" value="Unassembled WGS sequence"/>
</dbReference>
<evidence type="ECO:0000313" key="1">
    <source>
        <dbReference type="EMBL" id="KAL2329871.1"/>
    </source>
</evidence>
<gene>
    <name evidence="1" type="ORF">Fmac_017452</name>
</gene>
<proteinExistence type="predicted"/>
<organism evidence="1 2">
    <name type="scientific">Flemingia macrophylla</name>
    <dbReference type="NCBI Taxonomy" id="520843"/>
    <lineage>
        <taxon>Eukaryota</taxon>
        <taxon>Viridiplantae</taxon>
        <taxon>Streptophyta</taxon>
        <taxon>Embryophyta</taxon>
        <taxon>Tracheophyta</taxon>
        <taxon>Spermatophyta</taxon>
        <taxon>Magnoliopsida</taxon>
        <taxon>eudicotyledons</taxon>
        <taxon>Gunneridae</taxon>
        <taxon>Pentapetalae</taxon>
        <taxon>rosids</taxon>
        <taxon>fabids</taxon>
        <taxon>Fabales</taxon>
        <taxon>Fabaceae</taxon>
        <taxon>Papilionoideae</taxon>
        <taxon>50 kb inversion clade</taxon>
        <taxon>NPAAA clade</taxon>
        <taxon>indigoferoid/millettioid clade</taxon>
        <taxon>Phaseoleae</taxon>
        <taxon>Flemingia</taxon>
    </lineage>
</organism>
<comment type="caution">
    <text evidence="1">The sequence shown here is derived from an EMBL/GenBank/DDBJ whole genome shotgun (WGS) entry which is preliminary data.</text>
</comment>
<accession>A0ABD1M2B6</accession>
<keyword evidence="2" id="KW-1185">Reference proteome</keyword>
<reference evidence="1 2" key="1">
    <citation type="submission" date="2024-08" db="EMBL/GenBank/DDBJ databases">
        <title>Insights into the chromosomal genome structure of Flemingia macrophylla.</title>
        <authorList>
            <person name="Ding Y."/>
            <person name="Zhao Y."/>
            <person name="Bi W."/>
            <person name="Wu M."/>
            <person name="Zhao G."/>
            <person name="Gong Y."/>
            <person name="Li W."/>
            <person name="Zhang P."/>
        </authorList>
    </citation>
    <scope>NUCLEOTIDE SEQUENCE [LARGE SCALE GENOMIC DNA]</scope>
    <source>
        <strain evidence="1">DYQJB</strain>
        <tissue evidence="1">Leaf</tissue>
    </source>
</reference>